<keyword evidence="1" id="KW-0812">Transmembrane</keyword>
<proteinExistence type="predicted"/>
<evidence type="ECO:0000256" key="1">
    <source>
        <dbReference type="SAM" id="Phobius"/>
    </source>
</evidence>
<dbReference type="Proteomes" id="UP000216074">
    <property type="component" value="Unassembled WGS sequence"/>
</dbReference>
<dbReference type="InterPro" id="IPR036890">
    <property type="entry name" value="HATPase_C_sf"/>
</dbReference>
<organism evidence="2 3">
    <name type="scientific">Bifidobacterium hapali</name>
    <dbReference type="NCBI Taxonomy" id="1630172"/>
    <lineage>
        <taxon>Bacteria</taxon>
        <taxon>Bacillati</taxon>
        <taxon>Actinomycetota</taxon>
        <taxon>Actinomycetes</taxon>
        <taxon>Bifidobacteriales</taxon>
        <taxon>Bifidobacteriaceae</taxon>
        <taxon>Bifidobacterium</taxon>
    </lineage>
</organism>
<name>A0A261FYU4_9BIFI</name>
<feature type="transmembrane region" description="Helical" evidence="1">
    <location>
        <begin position="137"/>
        <end position="158"/>
    </location>
</feature>
<keyword evidence="1" id="KW-1133">Transmembrane helix</keyword>
<evidence type="ECO:0000313" key="2">
    <source>
        <dbReference type="EMBL" id="OZG63926.1"/>
    </source>
</evidence>
<dbReference type="AlphaFoldDB" id="A0A261FYU4"/>
<protein>
    <recommendedName>
        <fullName evidence="4">Histidine kinase</fullName>
    </recommendedName>
</protein>
<dbReference type="EMBL" id="MWWY01000026">
    <property type="protein sequence ID" value="OZG63926.1"/>
    <property type="molecule type" value="Genomic_DNA"/>
</dbReference>
<evidence type="ECO:0000313" key="3">
    <source>
        <dbReference type="Proteomes" id="UP000216074"/>
    </source>
</evidence>
<dbReference type="Gene3D" id="1.20.5.1930">
    <property type="match status" value="1"/>
</dbReference>
<keyword evidence="3" id="KW-1185">Reference proteome</keyword>
<evidence type="ECO:0008006" key="4">
    <source>
        <dbReference type="Google" id="ProtNLM"/>
    </source>
</evidence>
<gene>
    <name evidence="2" type="ORF">BHAP_1429</name>
</gene>
<dbReference type="Gene3D" id="3.30.565.10">
    <property type="entry name" value="Histidine kinase-like ATPase, C-terminal domain"/>
    <property type="match status" value="1"/>
</dbReference>
<reference evidence="2 3" key="1">
    <citation type="journal article" date="2017" name="BMC Genomics">
        <title>Comparative genomic and phylogenomic analyses of the Bifidobacteriaceae family.</title>
        <authorList>
            <person name="Lugli G.A."/>
            <person name="Milani C."/>
            <person name="Turroni F."/>
            <person name="Duranti S."/>
            <person name="Mancabelli L."/>
            <person name="Mangifesta M."/>
            <person name="Ferrario C."/>
            <person name="Modesto M."/>
            <person name="Mattarelli P."/>
            <person name="Jiri K."/>
            <person name="van Sinderen D."/>
            <person name="Ventura M."/>
        </authorList>
    </citation>
    <scope>NUCLEOTIDE SEQUENCE [LARGE SCALE GENOMIC DNA]</scope>
    <source>
        <strain evidence="2 3">DSM 100202</strain>
    </source>
</reference>
<feature type="transmembrane region" description="Helical" evidence="1">
    <location>
        <begin position="90"/>
        <end position="117"/>
    </location>
</feature>
<feature type="transmembrane region" description="Helical" evidence="1">
    <location>
        <begin position="48"/>
        <end position="78"/>
    </location>
</feature>
<sequence length="375" mass="42699">MSQSSSFINYAHDNKQASYRVRISIIIVLCIYVVSVIINSTLQTQTLQYWFICMVSCVCIGVQYYLPIVGSWTLIVLWMAKAIFIIDSPYFLFFPVLFSVIVLVSIDYCYGVCAAIISCLSHVLDLFGNGNDNYDLVYVLPVIMLYVCAFCIGLVLSYSAQREYLAKQVSVMRERHRVARDIHDQILGSITNIQLLINEDYLVESNIGIARNVVNDAVEKARAFVIDLETNYNNDIQDVKSDIHADVIEFMQDKYQLLRNIGIDGEYAITQNFPVGVNATFRSLLFGLIQESYNNIAKYADPRYGYIVTVETKNNNVVLHVTDVIHTLAERDEHDDKNVHSGLERYRRLLSDYGGSLTVSVDGRYWRMSAVIPTM</sequence>
<accession>A0A261FYU4</accession>
<feature type="transmembrane region" description="Helical" evidence="1">
    <location>
        <begin position="21"/>
        <end position="42"/>
    </location>
</feature>
<keyword evidence="1" id="KW-0472">Membrane</keyword>
<comment type="caution">
    <text evidence="2">The sequence shown here is derived from an EMBL/GenBank/DDBJ whole genome shotgun (WGS) entry which is preliminary data.</text>
</comment>